<keyword evidence="2" id="KW-1185">Reference proteome</keyword>
<comment type="caution">
    <text evidence="1">The sequence shown here is derived from an EMBL/GenBank/DDBJ whole genome shotgun (WGS) entry which is preliminary data.</text>
</comment>
<organism evidence="1 2">
    <name type="scientific">Polaribacter ponticola</name>
    <dbReference type="NCBI Taxonomy" id="2978475"/>
    <lineage>
        <taxon>Bacteria</taxon>
        <taxon>Pseudomonadati</taxon>
        <taxon>Bacteroidota</taxon>
        <taxon>Flavobacteriia</taxon>
        <taxon>Flavobacteriales</taxon>
        <taxon>Flavobacteriaceae</taxon>
    </lineage>
</organism>
<accession>A0ABT5S7L7</accession>
<dbReference type="RefSeq" id="WP_265724486.1">
    <property type="nucleotide sequence ID" value="NZ_JAOSLC020000003.1"/>
</dbReference>
<evidence type="ECO:0000313" key="2">
    <source>
        <dbReference type="Proteomes" id="UP001151478"/>
    </source>
</evidence>
<sequence>MVKGEIDNKSIISELTEIFEYQSNNIENQNIIERGFVSAKLKKAKALFVGINPSYLSNATNESYLYDIEKAVLDYPKHYRKFAELVTNTKYENDWSYIDLFQFRETNQKKIYDFYENDVEFIVSQLKLTHKIICEINPEIIVVCNSGASNFFGINKIKKSENWENIWLGYEFEYNKSYGIDIIKGIHNESIIKNQKQHLKNLPILFTSTLTYKSRFDKKRLNWQLNLVAENYNRNEKNK</sequence>
<reference evidence="1" key="1">
    <citation type="submission" date="2023-02" db="EMBL/GenBank/DDBJ databases">
        <title>Polaribacter ponticola sp. nov., isolated from seawater.</title>
        <authorList>
            <person name="Baek J.H."/>
            <person name="Kim J.M."/>
            <person name="Choi D.G."/>
            <person name="Jeon C.O."/>
        </authorList>
    </citation>
    <scope>NUCLEOTIDE SEQUENCE</scope>
    <source>
        <strain evidence="1">MSW5</strain>
    </source>
</reference>
<proteinExistence type="predicted"/>
<evidence type="ECO:0000313" key="1">
    <source>
        <dbReference type="EMBL" id="MDD7913804.1"/>
    </source>
</evidence>
<dbReference type="Proteomes" id="UP001151478">
    <property type="component" value="Unassembled WGS sequence"/>
</dbReference>
<protein>
    <submittedName>
        <fullName evidence="1">Uncharacterized protein</fullName>
    </submittedName>
</protein>
<name>A0ABT5S7L7_9FLAO</name>
<dbReference type="EMBL" id="JAOSLC020000003">
    <property type="protein sequence ID" value="MDD7913804.1"/>
    <property type="molecule type" value="Genomic_DNA"/>
</dbReference>
<gene>
    <name evidence="1" type="ORF">N5A56_004950</name>
</gene>